<dbReference type="SUPFAM" id="SSF46785">
    <property type="entry name" value="Winged helix' DNA-binding domain"/>
    <property type="match status" value="1"/>
</dbReference>
<dbReference type="CDD" id="cd07377">
    <property type="entry name" value="WHTH_GntR"/>
    <property type="match status" value="1"/>
</dbReference>
<keyword evidence="7" id="KW-0032">Aminotransferase</keyword>
<dbReference type="InterPro" id="IPR051446">
    <property type="entry name" value="HTH_trans_reg/aminotransferase"/>
</dbReference>
<dbReference type="InterPro" id="IPR015421">
    <property type="entry name" value="PyrdxlP-dep_Trfase_major"/>
</dbReference>
<dbReference type="InterPro" id="IPR004839">
    <property type="entry name" value="Aminotransferase_I/II_large"/>
</dbReference>
<dbReference type="PROSITE" id="PS50949">
    <property type="entry name" value="HTH_GNTR"/>
    <property type="match status" value="1"/>
</dbReference>
<gene>
    <name evidence="7" type="ORF">ACFO60_19480</name>
</gene>
<reference evidence="8" key="1">
    <citation type="journal article" date="2019" name="Int. J. Syst. Evol. Microbiol.">
        <title>The Global Catalogue of Microorganisms (GCM) 10K type strain sequencing project: providing services to taxonomists for standard genome sequencing and annotation.</title>
        <authorList>
            <consortium name="The Broad Institute Genomics Platform"/>
            <consortium name="The Broad Institute Genome Sequencing Center for Infectious Disease"/>
            <person name="Wu L."/>
            <person name="Ma J."/>
        </authorList>
    </citation>
    <scope>NUCLEOTIDE SEQUENCE [LARGE SCALE GENOMIC DNA]</scope>
    <source>
        <strain evidence="8">CGMCC 4.7132</strain>
    </source>
</reference>
<evidence type="ECO:0000259" key="6">
    <source>
        <dbReference type="PROSITE" id="PS50949"/>
    </source>
</evidence>
<proteinExistence type="inferred from homology"/>
<comment type="similarity">
    <text evidence="1">In the C-terminal section; belongs to the class-I pyridoxal-phosphate-dependent aminotransferase family.</text>
</comment>
<protein>
    <submittedName>
        <fullName evidence="7">PLP-dependent aminotransferase family protein</fullName>
    </submittedName>
</protein>
<sequence length="477" mass="50492">MPVEWAGSGPELLVTIDRHCGAGLRSQLEDQMRDAIRCGRLAGGERLPSSRELARALGLSRGLVQDCYAQLQAEGYLTSRPGSATRVATAAAARPDAPPPAAPPAPARHAVADFRHGVPDLRLAPREDWAWAIREVCRTAPNSAFDYGDPIGEPRLREVLAAYLRRVRAVAAGADQVVVCTGMAQALGLVLRVLAADGIDALAFEDPGAGVSTTGQAVAAGMAAVPVPVDADGLDVAALERTPARAVLVTPAHQWPTGVVLAGHRRQELIAWARRRGGVIIEDDYDAEFRYDRDPVGSLQGLAPDCVVSLGTVSKALAPALRLGWLIAPERLLGPLARGKLIADRGSPGLDQLALATLIESGRYDRHLRRARTEYAARRETLLAALAVHAPALRVTGLAAGFHAILHLPAGTDEDELIEQARRRGVGLYGMARMHRVARPAGPQLVLGFGDTPKRAIEAGVAAIAGLLREASPLHDT</sequence>
<dbReference type="EMBL" id="JBHSFP010000012">
    <property type="protein sequence ID" value="MFC4532964.1"/>
    <property type="molecule type" value="Genomic_DNA"/>
</dbReference>
<keyword evidence="7" id="KW-0808">Transferase</keyword>
<dbReference type="SUPFAM" id="SSF53383">
    <property type="entry name" value="PLP-dependent transferases"/>
    <property type="match status" value="1"/>
</dbReference>
<dbReference type="InterPro" id="IPR000524">
    <property type="entry name" value="Tscrpt_reg_HTH_GntR"/>
</dbReference>
<dbReference type="GO" id="GO:0008483">
    <property type="term" value="F:transaminase activity"/>
    <property type="evidence" value="ECO:0007669"/>
    <property type="project" value="UniProtKB-KW"/>
</dbReference>
<keyword evidence="2" id="KW-0663">Pyridoxal phosphate</keyword>
<accession>A0ABV9CIV7</accession>
<dbReference type="Proteomes" id="UP001596004">
    <property type="component" value="Unassembled WGS sequence"/>
</dbReference>
<keyword evidence="4" id="KW-0238">DNA-binding</keyword>
<dbReference type="SMART" id="SM00345">
    <property type="entry name" value="HTH_GNTR"/>
    <property type="match status" value="1"/>
</dbReference>
<keyword evidence="3" id="KW-0805">Transcription regulation</keyword>
<name>A0ABV9CIV7_9ACTN</name>
<evidence type="ECO:0000256" key="3">
    <source>
        <dbReference type="ARBA" id="ARBA00023015"/>
    </source>
</evidence>
<dbReference type="CDD" id="cd00609">
    <property type="entry name" value="AAT_like"/>
    <property type="match status" value="1"/>
</dbReference>
<evidence type="ECO:0000256" key="2">
    <source>
        <dbReference type="ARBA" id="ARBA00022898"/>
    </source>
</evidence>
<keyword evidence="8" id="KW-1185">Reference proteome</keyword>
<evidence type="ECO:0000313" key="8">
    <source>
        <dbReference type="Proteomes" id="UP001596004"/>
    </source>
</evidence>
<dbReference type="RefSeq" id="WP_380841902.1">
    <property type="nucleotide sequence ID" value="NZ_JBHSFP010000012.1"/>
</dbReference>
<feature type="domain" description="HTH gntR-type" evidence="6">
    <location>
        <begin position="22"/>
        <end position="90"/>
    </location>
</feature>
<dbReference type="Gene3D" id="1.10.10.10">
    <property type="entry name" value="Winged helix-like DNA-binding domain superfamily/Winged helix DNA-binding domain"/>
    <property type="match status" value="1"/>
</dbReference>
<dbReference type="PANTHER" id="PTHR46577">
    <property type="entry name" value="HTH-TYPE TRANSCRIPTIONAL REGULATORY PROTEIN GABR"/>
    <property type="match status" value="1"/>
</dbReference>
<evidence type="ECO:0000313" key="7">
    <source>
        <dbReference type="EMBL" id="MFC4532964.1"/>
    </source>
</evidence>
<dbReference type="InterPro" id="IPR036390">
    <property type="entry name" value="WH_DNA-bd_sf"/>
</dbReference>
<dbReference type="Pfam" id="PF00155">
    <property type="entry name" value="Aminotran_1_2"/>
    <property type="match status" value="1"/>
</dbReference>
<comment type="caution">
    <text evidence="7">The sequence shown here is derived from an EMBL/GenBank/DDBJ whole genome shotgun (WGS) entry which is preliminary data.</text>
</comment>
<dbReference type="Pfam" id="PF00392">
    <property type="entry name" value="GntR"/>
    <property type="match status" value="1"/>
</dbReference>
<evidence type="ECO:0000256" key="4">
    <source>
        <dbReference type="ARBA" id="ARBA00023125"/>
    </source>
</evidence>
<evidence type="ECO:0000256" key="5">
    <source>
        <dbReference type="ARBA" id="ARBA00023163"/>
    </source>
</evidence>
<dbReference type="InterPro" id="IPR036388">
    <property type="entry name" value="WH-like_DNA-bd_sf"/>
</dbReference>
<evidence type="ECO:0000256" key="1">
    <source>
        <dbReference type="ARBA" id="ARBA00005384"/>
    </source>
</evidence>
<dbReference type="PRINTS" id="PR00035">
    <property type="entry name" value="HTHGNTR"/>
</dbReference>
<dbReference type="PANTHER" id="PTHR46577:SF1">
    <property type="entry name" value="HTH-TYPE TRANSCRIPTIONAL REGULATORY PROTEIN GABR"/>
    <property type="match status" value="1"/>
</dbReference>
<organism evidence="7 8">
    <name type="scientific">Sphaerisporangium dianthi</name>
    <dbReference type="NCBI Taxonomy" id="1436120"/>
    <lineage>
        <taxon>Bacteria</taxon>
        <taxon>Bacillati</taxon>
        <taxon>Actinomycetota</taxon>
        <taxon>Actinomycetes</taxon>
        <taxon>Streptosporangiales</taxon>
        <taxon>Streptosporangiaceae</taxon>
        <taxon>Sphaerisporangium</taxon>
    </lineage>
</organism>
<dbReference type="Gene3D" id="3.40.640.10">
    <property type="entry name" value="Type I PLP-dependent aspartate aminotransferase-like (Major domain)"/>
    <property type="match status" value="1"/>
</dbReference>
<dbReference type="InterPro" id="IPR015424">
    <property type="entry name" value="PyrdxlP-dep_Trfase"/>
</dbReference>
<keyword evidence="5" id="KW-0804">Transcription</keyword>